<keyword evidence="6 9" id="KW-0449">Lipoprotein</keyword>
<evidence type="ECO:0000256" key="8">
    <source>
        <dbReference type="ARBA" id="ARBA00037868"/>
    </source>
</evidence>
<dbReference type="PANTHER" id="PTHR10969">
    <property type="entry name" value="MICROTUBULE-ASSOCIATED PROTEINS 1A/1B LIGHT CHAIN 3-RELATED"/>
    <property type="match status" value="1"/>
</dbReference>
<proteinExistence type="inferred from homology"/>
<evidence type="ECO:0000313" key="12">
    <source>
        <dbReference type="Proteomes" id="UP000694567"/>
    </source>
</evidence>
<dbReference type="Ensembl" id="ENSBOBT00000009413.1">
    <property type="protein sequence ID" value="ENSBOBP00000009182.1"/>
    <property type="gene ID" value="ENSBOBG00000005924.1"/>
</dbReference>
<feature type="lipid moiety-binding region" description="Phosphatidylserine amidated glycine; alternate" evidence="9">
    <location>
        <position position="171"/>
    </location>
</feature>
<reference evidence="11" key="1">
    <citation type="submission" date="2025-08" db="UniProtKB">
        <authorList>
            <consortium name="Ensembl"/>
        </authorList>
    </citation>
    <scope>IDENTIFICATION</scope>
</reference>
<evidence type="ECO:0000256" key="6">
    <source>
        <dbReference type="ARBA" id="ARBA00023288"/>
    </source>
</evidence>
<dbReference type="AlphaFoldDB" id="A0A8C0ET10"/>
<dbReference type="SUPFAM" id="SSF54236">
    <property type="entry name" value="Ubiquitin-like"/>
    <property type="match status" value="1"/>
</dbReference>
<evidence type="ECO:0000256" key="2">
    <source>
        <dbReference type="ARBA" id="ARBA00007293"/>
    </source>
</evidence>
<sequence length="188" mass="21034">MLLSWWQEWQAWPGADALPAPGHCTGHSPSRGPALGLAQAVPAGVAVSSSEEGQAVRWLALNNHTTRLEEVAGIRAKFPTKIPVIVERYHKEKYLPLLDKTKFLVPEELTMTQFITIIRSRMALTATQAFYLLVNNKSLASMSLTMAEVYRDYKDEDGFVYMTYASQEMFGCFVPTAQGKTMECLQKT</sequence>
<evidence type="ECO:0000256" key="9">
    <source>
        <dbReference type="PIRSR" id="PIRSR604241-50"/>
    </source>
</evidence>
<keyword evidence="12" id="KW-1185">Reference proteome</keyword>
<name>A0A8C0ET10_BUBBB</name>
<keyword evidence="3" id="KW-0963">Cytoplasm</keyword>
<dbReference type="CDD" id="cd17236">
    <property type="entry name" value="Ubl_ATG8_MAP1LC3C"/>
    <property type="match status" value="1"/>
</dbReference>
<protein>
    <recommendedName>
        <fullName evidence="13">Microtubule-associated proteins 1A/1B light chain 3C</fullName>
    </recommendedName>
</protein>
<evidence type="ECO:0000256" key="5">
    <source>
        <dbReference type="ARBA" id="ARBA00023136"/>
    </source>
</evidence>
<dbReference type="InterPro" id="IPR029071">
    <property type="entry name" value="Ubiquitin-like_domsf"/>
</dbReference>
<keyword evidence="4 10" id="KW-0072">Autophagy</keyword>
<evidence type="ECO:0000256" key="10">
    <source>
        <dbReference type="RuleBase" id="RU004384"/>
    </source>
</evidence>
<evidence type="ECO:0000256" key="4">
    <source>
        <dbReference type="ARBA" id="ARBA00023006"/>
    </source>
</evidence>
<dbReference type="GO" id="GO:0031410">
    <property type="term" value="C:cytoplasmic vesicle"/>
    <property type="evidence" value="ECO:0007669"/>
    <property type="project" value="UniProtKB-KW"/>
</dbReference>
<reference evidence="11" key="2">
    <citation type="submission" date="2025-09" db="UniProtKB">
        <authorList>
            <consortium name="Ensembl"/>
        </authorList>
    </citation>
    <scope>IDENTIFICATION</scope>
</reference>
<dbReference type="GO" id="GO:0016236">
    <property type="term" value="P:macroautophagy"/>
    <property type="evidence" value="ECO:0007669"/>
    <property type="project" value="UniProtKB-ARBA"/>
</dbReference>
<keyword evidence="7" id="KW-0968">Cytoplasmic vesicle</keyword>
<accession>A0A8C0ET10</accession>
<dbReference type="GO" id="GO:0012505">
    <property type="term" value="C:endomembrane system"/>
    <property type="evidence" value="ECO:0007669"/>
    <property type="project" value="UniProtKB-SubCell"/>
</dbReference>
<organism evidence="11 12">
    <name type="scientific">Bubo bubo</name>
    <name type="common">Eurasian eagle-owl</name>
    <name type="synonym">Strix bubo</name>
    <dbReference type="NCBI Taxonomy" id="30461"/>
    <lineage>
        <taxon>Eukaryota</taxon>
        <taxon>Metazoa</taxon>
        <taxon>Chordata</taxon>
        <taxon>Craniata</taxon>
        <taxon>Vertebrata</taxon>
        <taxon>Euteleostomi</taxon>
        <taxon>Archelosauria</taxon>
        <taxon>Archosauria</taxon>
        <taxon>Dinosauria</taxon>
        <taxon>Saurischia</taxon>
        <taxon>Theropoda</taxon>
        <taxon>Coelurosauria</taxon>
        <taxon>Aves</taxon>
        <taxon>Neognathae</taxon>
        <taxon>Neoaves</taxon>
        <taxon>Telluraves</taxon>
        <taxon>Strigiformes</taxon>
        <taxon>Strigidae</taxon>
        <taxon>Bubo</taxon>
    </lineage>
</organism>
<evidence type="ECO:0008006" key="13">
    <source>
        <dbReference type="Google" id="ProtNLM"/>
    </source>
</evidence>
<keyword evidence="5" id="KW-0472">Membrane</keyword>
<dbReference type="GO" id="GO:0006950">
    <property type="term" value="P:response to stress"/>
    <property type="evidence" value="ECO:0007669"/>
    <property type="project" value="UniProtKB-ARBA"/>
</dbReference>
<evidence type="ECO:0000256" key="7">
    <source>
        <dbReference type="ARBA" id="ARBA00023329"/>
    </source>
</evidence>
<dbReference type="Gene3D" id="3.10.20.90">
    <property type="entry name" value="Phosphatidylinositol 3-kinase Catalytic Subunit, Chain A, domain 1"/>
    <property type="match status" value="1"/>
</dbReference>
<comment type="subcellular location">
    <subcellularLocation>
        <location evidence="1">Cytoplasmic vesicle</location>
        <location evidence="1">Autophagosome</location>
    </subcellularLocation>
    <subcellularLocation>
        <location evidence="8">Endomembrane system</location>
        <topology evidence="8">Lipid-anchor</topology>
    </subcellularLocation>
</comment>
<dbReference type="Proteomes" id="UP000694567">
    <property type="component" value="Unplaced"/>
</dbReference>
<dbReference type="Pfam" id="PF02991">
    <property type="entry name" value="ATG8"/>
    <property type="match status" value="1"/>
</dbReference>
<dbReference type="GO" id="GO:0005776">
    <property type="term" value="C:autophagosome"/>
    <property type="evidence" value="ECO:0007669"/>
    <property type="project" value="UniProtKB-SubCell"/>
</dbReference>
<evidence type="ECO:0000313" key="11">
    <source>
        <dbReference type="Ensembl" id="ENSBOBP00000009182.1"/>
    </source>
</evidence>
<dbReference type="InterPro" id="IPR004241">
    <property type="entry name" value="Atg8-like"/>
</dbReference>
<evidence type="ECO:0000256" key="3">
    <source>
        <dbReference type="ARBA" id="ARBA00022490"/>
    </source>
</evidence>
<dbReference type="InterPro" id="IPR027731">
    <property type="entry name" value="MAP1A/MAP1B_LC3C"/>
</dbReference>
<dbReference type="FunFam" id="3.10.20.90:FF:000149">
    <property type="entry name" value="microtubule-associated proteins 1A/1B light chain 3C"/>
    <property type="match status" value="1"/>
</dbReference>
<comment type="similarity">
    <text evidence="2 10">Belongs to the ATG8 family.</text>
</comment>
<evidence type="ECO:0000256" key="1">
    <source>
        <dbReference type="ARBA" id="ARBA00004419"/>
    </source>
</evidence>